<dbReference type="Proteomes" id="UP000551327">
    <property type="component" value="Unassembled WGS sequence"/>
</dbReference>
<dbReference type="Pfam" id="PF16884">
    <property type="entry name" value="ADH_N_2"/>
    <property type="match status" value="1"/>
</dbReference>
<protein>
    <submittedName>
        <fullName evidence="3">NADP-dependent oxidoreductase</fullName>
    </submittedName>
</protein>
<dbReference type="InterPro" id="IPR041694">
    <property type="entry name" value="ADH_N_2"/>
</dbReference>
<dbReference type="Gene3D" id="3.40.50.720">
    <property type="entry name" value="NAD(P)-binding Rossmann-like Domain"/>
    <property type="match status" value="1"/>
</dbReference>
<dbReference type="InterPro" id="IPR036291">
    <property type="entry name" value="NAD(P)-bd_dom_sf"/>
</dbReference>
<dbReference type="SUPFAM" id="SSF51735">
    <property type="entry name" value="NAD(P)-binding Rossmann-fold domains"/>
    <property type="match status" value="1"/>
</dbReference>
<dbReference type="SMART" id="SM00829">
    <property type="entry name" value="PKS_ER"/>
    <property type="match status" value="1"/>
</dbReference>
<keyword evidence="1" id="KW-0560">Oxidoreductase</keyword>
<feature type="domain" description="Enoyl reductase (ER)" evidence="2">
    <location>
        <begin position="17"/>
        <end position="334"/>
    </location>
</feature>
<name>A0A7X1KPR2_9SPHN</name>
<dbReference type="GO" id="GO:0016628">
    <property type="term" value="F:oxidoreductase activity, acting on the CH-CH group of donors, NAD or NADP as acceptor"/>
    <property type="evidence" value="ECO:0007669"/>
    <property type="project" value="InterPro"/>
</dbReference>
<evidence type="ECO:0000313" key="3">
    <source>
        <dbReference type="EMBL" id="MBC2668997.1"/>
    </source>
</evidence>
<dbReference type="PANTHER" id="PTHR43205:SF42">
    <property type="entry name" value="ALCOHOL DEHYDROGENASE, ZINC-CONTAINING (AFU_ORTHOLOGUE AFUA_7G04530)"/>
    <property type="match status" value="1"/>
</dbReference>
<evidence type="ECO:0000256" key="1">
    <source>
        <dbReference type="ARBA" id="ARBA00023002"/>
    </source>
</evidence>
<dbReference type="InterPro" id="IPR011032">
    <property type="entry name" value="GroES-like_sf"/>
</dbReference>
<evidence type="ECO:0000259" key="2">
    <source>
        <dbReference type="SMART" id="SM00829"/>
    </source>
</evidence>
<dbReference type="InterPro" id="IPR020843">
    <property type="entry name" value="ER"/>
</dbReference>
<dbReference type="EMBL" id="JACLAX010000006">
    <property type="protein sequence ID" value="MBC2668997.1"/>
    <property type="molecule type" value="Genomic_DNA"/>
</dbReference>
<accession>A0A7X1KPR2</accession>
<dbReference type="RefSeq" id="WP_185678892.1">
    <property type="nucleotide sequence ID" value="NZ_JACLAX010000006.1"/>
</dbReference>
<dbReference type="FunFam" id="3.40.50.720:FF:000121">
    <property type="entry name" value="Prostaglandin reductase 2"/>
    <property type="match status" value="1"/>
</dbReference>
<evidence type="ECO:0000313" key="4">
    <source>
        <dbReference type="Proteomes" id="UP000551327"/>
    </source>
</evidence>
<dbReference type="InterPro" id="IPR013149">
    <property type="entry name" value="ADH-like_C"/>
</dbReference>
<organism evidence="3 4">
    <name type="scientific">Novosphingobium piscinae</name>
    <dbReference type="NCBI Taxonomy" id="1507448"/>
    <lineage>
        <taxon>Bacteria</taxon>
        <taxon>Pseudomonadati</taxon>
        <taxon>Pseudomonadota</taxon>
        <taxon>Alphaproteobacteria</taxon>
        <taxon>Sphingomonadales</taxon>
        <taxon>Sphingomonadaceae</taxon>
        <taxon>Novosphingobium</taxon>
    </lineage>
</organism>
<dbReference type="Gene3D" id="3.90.180.10">
    <property type="entry name" value="Medium-chain alcohol dehydrogenases, catalytic domain"/>
    <property type="match status" value="1"/>
</dbReference>
<comment type="caution">
    <text evidence="3">The sequence shown here is derived from an EMBL/GenBank/DDBJ whole genome shotgun (WGS) entry which is preliminary data.</text>
</comment>
<keyword evidence="4" id="KW-1185">Reference proteome</keyword>
<reference evidence="3 4" key="1">
    <citation type="submission" date="2020-08" db="EMBL/GenBank/DDBJ databases">
        <title>The genome sequence of type strain Novosphingobium piscinae KCTC 42194.</title>
        <authorList>
            <person name="Liu Y."/>
        </authorList>
    </citation>
    <scope>NUCLEOTIDE SEQUENCE [LARGE SCALE GENOMIC DNA]</scope>
    <source>
        <strain evidence="3 4">KCTC 42194</strain>
    </source>
</reference>
<dbReference type="CDD" id="cd05288">
    <property type="entry name" value="PGDH"/>
    <property type="match status" value="1"/>
</dbReference>
<dbReference type="SUPFAM" id="SSF50129">
    <property type="entry name" value="GroES-like"/>
    <property type="match status" value="1"/>
</dbReference>
<dbReference type="InterPro" id="IPR045010">
    <property type="entry name" value="MDR_fam"/>
</dbReference>
<sequence length="342" mass="36287">MTVNRRVVLASRPRGVPVPENFRLESGPMPEIAEGEILVRMRAISMEPAIRGWLDDNDKNYFDPIPLGGTMRALSVGEVVASRLSGFAPGDMVRGLFGWEDYTVATAETVLLQTIEVAPDMPITYYVGVLGGSGQTAIVGLDRIGRARPGETVAISAAVGAVGHVAVQYARRLGCRVVGIVGGPEKARVAASFGCDAVVDYKSSPDLEAAIRAAAPEGVDVYFDGVGGAMLDAMLNSMKTFGRIICCGMIAGYNDAENPPPLTNAWQIVARELELKGFLLYSYAEHVPAALDTLRAGLRDGWLRTIEHKRVGLAEAGPLFCELMGGKTLGKAVLELEGPAAA</sequence>
<dbReference type="AlphaFoldDB" id="A0A7X1KPR2"/>
<gene>
    <name evidence="3" type="ORF">H7F53_07565</name>
</gene>
<proteinExistence type="predicted"/>
<dbReference type="Pfam" id="PF00107">
    <property type="entry name" value="ADH_zinc_N"/>
    <property type="match status" value="1"/>
</dbReference>
<dbReference type="PANTHER" id="PTHR43205">
    <property type="entry name" value="PROSTAGLANDIN REDUCTASE"/>
    <property type="match status" value="1"/>
</dbReference>